<dbReference type="InterPro" id="IPR047196">
    <property type="entry name" value="YidC_ALB_C"/>
</dbReference>
<dbReference type="NCBIfam" id="TIGR03592">
    <property type="entry name" value="yidC_oxa1_cterm"/>
    <property type="match status" value="1"/>
</dbReference>
<evidence type="ECO:0000256" key="5">
    <source>
        <dbReference type="ARBA" id="ARBA00022927"/>
    </source>
</evidence>
<dbReference type="PANTHER" id="PTHR12428">
    <property type="entry name" value="OXA1"/>
    <property type="match status" value="1"/>
</dbReference>
<comment type="similarity">
    <text evidence="9">Belongs to the OXA1/ALB3/YidC family.</text>
</comment>
<keyword evidence="13" id="KW-1185">Reference proteome</keyword>
<dbReference type="PANTHER" id="PTHR12428:SF65">
    <property type="entry name" value="CYTOCHROME C OXIDASE ASSEMBLY PROTEIN COX18, MITOCHONDRIAL"/>
    <property type="match status" value="1"/>
</dbReference>
<dbReference type="Proteomes" id="UP001220478">
    <property type="component" value="Chromosome"/>
</dbReference>
<evidence type="ECO:0000256" key="8">
    <source>
        <dbReference type="ARBA" id="ARBA00023186"/>
    </source>
</evidence>
<evidence type="ECO:0000256" key="3">
    <source>
        <dbReference type="ARBA" id="ARBA00022475"/>
    </source>
</evidence>
<keyword evidence="8" id="KW-0143">Chaperone</keyword>
<keyword evidence="7 10" id="KW-0472">Membrane</keyword>
<name>A0ABY8C4E1_9FIRM</name>
<dbReference type="RefSeq" id="WP_315571677.1">
    <property type="nucleotide sequence ID" value="NZ_CP118868.1"/>
</dbReference>
<feature type="transmembrane region" description="Helical" evidence="10">
    <location>
        <begin position="30"/>
        <end position="50"/>
    </location>
</feature>
<evidence type="ECO:0000256" key="1">
    <source>
        <dbReference type="ARBA" id="ARBA00004651"/>
    </source>
</evidence>
<feature type="transmembrane region" description="Helical" evidence="10">
    <location>
        <begin position="270"/>
        <end position="286"/>
    </location>
</feature>
<sequence length="343" mass="39004">MMLSQALLLEPLYIFFGAVLRGLYNLTGNYGIAILIYGIAVRILLMPFNVKQHKNSLRQRALQPKLAELQRSCGKDKMRYQQEMMNLYKENGVSMTGGMGFMFLSILLMWPIYRVVIAPFTYLSSISIDSLHKIADFVATKGLITEAVANHIETDNIGLINALHNSPAVLADLVNQGLMKTQDLISLNFFGIDLGLIPKWDITVYFGPDSKVWLPILIIVLLNLITSIFPQILSQRLNPMMAKTKEANDLAKVNPARSAENNTANTMNRSLLITMPLMMLMFSMWMPTAMTLYWIVGNLMMMLQTYLFYIIYTRPYERLMAQADSTSLKTRDEVKAELHKLKK</sequence>
<dbReference type="InterPro" id="IPR001708">
    <property type="entry name" value="YidC/ALB3/OXA1/COX18"/>
</dbReference>
<protein>
    <submittedName>
        <fullName evidence="12">YidC/Oxa1 family membrane protein insertase</fullName>
    </submittedName>
</protein>
<organism evidence="12 13">
    <name type="scientific">Amygdalobacter indicium</name>
    <dbReference type="NCBI Taxonomy" id="3029272"/>
    <lineage>
        <taxon>Bacteria</taxon>
        <taxon>Bacillati</taxon>
        <taxon>Bacillota</taxon>
        <taxon>Clostridia</taxon>
        <taxon>Eubacteriales</taxon>
        <taxon>Oscillospiraceae</taxon>
        <taxon>Amygdalobacter</taxon>
    </lineage>
</organism>
<feature type="transmembrane region" description="Helical" evidence="10">
    <location>
        <begin position="212"/>
        <end position="233"/>
    </location>
</feature>
<keyword evidence="3" id="KW-1003">Cell membrane</keyword>
<feature type="transmembrane region" description="Helical" evidence="10">
    <location>
        <begin position="92"/>
        <end position="113"/>
    </location>
</feature>
<evidence type="ECO:0000313" key="13">
    <source>
        <dbReference type="Proteomes" id="UP001220478"/>
    </source>
</evidence>
<feature type="transmembrane region" description="Helical" evidence="10">
    <location>
        <begin position="292"/>
        <end position="312"/>
    </location>
</feature>
<dbReference type="InterPro" id="IPR028055">
    <property type="entry name" value="YidC/Oxa/ALB_C"/>
</dbReference>
<evidence type="ECO:0000256" key="4">
    <source>
        <dbReference type="ARBA" id="ARBA00022692"/>
    </source>
</evidence>
<dbReference type="CDD" id="cd20070">
    <property type="entry name" value="5TM_YidC_Alb3"/>
    <property type="match status" value="1"/>
</dbReference>
<evidence type="ECO:0000256" key="7">
    <source>
        <dbReference type="ARBA" id="ARBA00023136"/>
    </source>
</evidence>
<reference evidence="12 13" key="1">
    <citation type="submission" date="2023-02" db="EMBL/GenBank/DDBJ databases">
        <title>Novel Oscillospiraceae bacterial genomes.</title>
        <authorList>
            <person name="Srinivasan S."/>
            <person name="Austin M.N."/>
            <person name="Fiedler T.L."/>
            <person name="Strenk S.M."/>
            <person name="Agnew K.J."/>
            <person name="Nagana Gowda G.A."/>
            <person name="Raftery D."/>
            <person name="Beamer M.A."/>
            <person name="Achilles S.L."/>
            <person name="Wiesenfeld H.C."/>
            <person name="Fredricks D.N."/>
            <person name="Hillier S.L."/>
        </authorList>
    </citation>
    <scope>NUCLEOTIDE SEQUENCE [LARGE SCALE GENOMIC DNA]</scope>
    <source>
        <strain evidence="12 13">CHIC02 1186E3-8</strain>
    </source>
</reference>
<gene>
    <name evidence="12" type="ORF">PYS61_06485</name>
</gene>
<keyword evidence="4 9" id="KW-0812">Transmembrane</keyword>
<evidence type="ECO:0000259" key="11">
    <source>
        <dbReference type="Pfam" id="PF02096"/>
    </source>
</evidence>
<evidence type="ECO:0000256" key="9">
    <source>
        <dbReference type="RuleBase" id="RU003945"/>
    </source>
</evidence>
<proteinExistence type="inferred from homology"/>
<comment type="subcellular location">
    <subcellularLocation>
        <location evidence="1">Cell membrane</location>
        <topology evidence="1">Multi-pass membrane protein</topology>
    </subcellularLocation>
    <subcellularLocation>
        <location evidence="9">Membrane</location>
        <topology evidence="9">Multi-pass membrane protein</topology>
    </subcellularLocation>
</comment>
<evidence type="ECO:0000256" key="2">
    <source>
        <dbReference type="ARBA" id="ARBA00022448"/>
    </source>
</evidence>
<feature type="transmembrane region" description="Helical" evidence="10">
    <location>
        <begin position="7"/>
        <end position="24"/>
    </location>
</feature>
<evidence type="ECO:0000256" key="10">
    <source>
        <dbReference type="SAM" id="Phobius"/>
    </source>
</evidence>
<dbReference type="EMBL" id="CP118868">
    <property type="protein sequence ID" value="WEG35558.1"/>
    <property type="molecule type" value="Genomic_DNA"/>
</dbReference>
<keyword evidence="5" id="KW-0653">Protein transport</keyword>
<keyword evidence="2" id="KW-0813">Transport</keyword>
<keyword evidence="6 10" id="KW-1133">Transmembrane helix</keyword>
<evidence type="ECO:0000256" key="6">
    <source>
        <dbReference type="ARBA" id="ARBA00022989"/>
    </source>
</evidence>
<evidence type="ECO:0000313" key="12">
    <source>
        <dbReference type="EMBL" id="WEG35558.1"/>
    </source>
</evidence>
<dbReference type="Pfam" id="PF02096">
    <property type="entry name" value="60KD_IMP"/>
    <property type="match status" value="1"/>
</dbReference>
<accession>A0ABY8C4E1</accession>
<feature type="domain" description="Membrane insertase YidC/Oxa/ALB C-terminal" evidence="11">
    <location>
        <begin position="30"/>
        <end position="308"/>
    </location>
</feature>